<keyword evidence="3" id="KW-0833">Ubl conjugation pathway</keyword>
<reference evidence="6" key="2">
    <citation type="journal article" date="2015" name="Data Brief">
        <title>Shoot transcriptome of the giant reed, Arundo donax.</title>
        <authorList>
            <person name="Barrero R.A."/>
            <person name="Guerrero F.D."/>
            <person name="Moolhuijzen P."/>
            <person name="Goolsby J.A."/>
            <person name="Tidwell J."/>
            <person name="Bellgard S.E."/>
            <person name="Bellgard M.I."/>
        </authorList>
    </citation>
    <scope>NUCLEOTIDE SEQUENCE</scope>
    <source>
        <tissue evidence="6">Shoot tissue taken approximately 20 cm above the soil surface</tissue>
    </source>
</reference>
<evidence type="ECO:0000313" key="6">
    <source>
        <dbReference type="EMBL" id="JAD82435.1"/>
    </source>
</evidence>
<dbReference type="PROSITE" id="PS00107">
    <property type="entry name" value="PROTEIN_KINASE_ATP"/>
    <property type="match status" value="1"/>
</dbReference>
<protein>
    <recommendedName>
        <fullName evidence="2">RING-type E3 ubiquitin transferase</fullName>
        <ecNumber evidence="2">2.3.2.27</ecNumber>
    </recommendedName>
</protein>
<evidence type="ECO:0000256" key="4">
    <source>
        <dbReference type="PROSITE-ProRule" id="PRU10141"/>
    </source>
</evidence>
<feature type="coiled-coil region" evidence="5">
    <location>
        <begin position="99"/>
        <end position="189"/>
    </location>
</feature>
<dbReference type="AlphaFoldDB" id="A0A0A9D9U1"/>
<feature type="binding site" evidence="4">
    <location>
        <position position="338"/>
    </location>
    <ligand>
        <name>ATP</name>
        <dbReference type="ChEBI" id="CHEBI:30616"/>
    </ligand>
</feature>
<dbReference type="InterPro" id="IPR017441">
    <property type="entry name" value="Protein_kinase_ATP_BS"/>
</dbReference>
<evidence type="ECO:0000256" key="2">
    <source>
        <dbReference type="ARBA" id="ARBA00012483"/>
    </source>
</evidence>
<keyword evidence="4" id="KW-0067">ATP-binding</keyword>
<evidence type="ECO:0000256" key="3">
    <source>
        <dbReference type="ARBA" id="ARBA00022786"/>
    </source>
</evidence>
<dbReference type="InterPro" id="IPR011009">
    <property type="entry name" value="Kinase-like_dom_sf"/>
</dbReference>
<dbReference type="EMBL" id="GBRH01215460">
    <property type="protein sequence ID" value="JAD82435.1"/>
    <property type="molecule type" value="Transcribed_RNA"/>
</dbReference>
<sequence>MQKEDRCAGEKSNICFCASVLPQMSRRRPGACSSSFSISSFVSDEVDYLDLLHLHGDSSTEHSGSRSELSALTNEMKMSPIEDVQCTAPHGDLAVMDFDADLQDRLQKAFDEIVRLKKENFEESCQRQQVEKELLVVRKKAKKLHEYLLKELQRLKETEEAHARDQYLIQKLKKEIELLKIQRDGYLENFRQASEQILLQTLEAPKEVHGKDKHEMEILREEISQLKIHRGKYLAKFQEANEPSLALVECVSDIDCDTNTLESDLEVYSCTLDSMQKEHSWLQFERDTTGRYPEKHTQFSLADLKLATENFSDSLKIGEGGYGRVYKGSIRDTAVAIKILCHDENLQGLGPVCLSF</sequence>
<dbReference type="SUPFAM" id="SSF56112">
    <property type="entry name" value="Protein kinase-like (PK-like)"/>
    <property type="match status" value="1"/>
</dbReference>
<accession>A0A0A9D9U1</accession>
<dbReference type="Gene3D" id="3.30.200.20">
    <property type="entry name" value="Phosphorylase Kinase, domain 1"/>
    <property type="match status" value="1"/>
</dbReference>
<reference evidence="6" key="1">
    <citation type="submission" date="2014-09" db="EMBL/GenBank/DDBJ databases">
        <authorList>
            <person name="Magalhaes I.L.F."/>
            <person name="Oliveira U."/>
            <person name="Santos F.R."/>
            <person name="Vidigal T.H.D.A."/>
            <person name="Brescovit A.D."/>
            <person name="Santos A.J."/>
        </authorList>
    </citation>
    <scope>NUCLEOTIDE SEQUENCE</scope>
    <source>
        <tissue evidence="6">Shoot tissue taken approximately 20 cm above the soil surface</tissue>
    </source>
</reference>
<dbReference type="PANTHER" id="PTHR45647:SF67">
    <property type="match status" value="1"/>
</dbReference>
<proteinExistence type="predicted"/>
<dbReference type="InterPro" id="IPR051348">
    <property type="entry name" value="U-box_ubiquitin_ligases"/>
</dbReference>
<comment type="catalytic activity">
    <reaction evidence="1">
        <text>S-ubiquitinyl-[E2 ubiquitin-conjugating enzyme]-L-cysteine + [acceptor protein]-L-lysine = [E2 ubiquitin-conjugating enzyme]-L-cysteine + N(6)-ubiquitinyl-[acceptor protein]-L-lysine.</text>
        <dbReference type="EC" id="2.3.2.27"/>
    </reaction>
</comment>
<organism evidence="6">
    <name type="scientific">Arundo donax</name>
    <name type="common">Giant reed</name>
    <name type="synonym">Donax arundinaceus</name>
    <dbReference type="NCBI Taxonomy" id="35708"/>
    <lineage>
        <taxon>Eukaryota</taxon>
        <taxon>Viridiplantae</taxon>
        <taxon>Streptophyta</taxon>
        <taxon>Embryophyta</taxon>
        <taxon>Tracheophyta</taxon>
        <taxon>Spermatophyta</taxon>
        <taxon>Magnoliopsida</taxon>
        <taxon>Liliopsida</taxon>
        <taxon>Poales</taxon>
        <taxon>Poaceae</taxon>
        <taxon>PACMAD clade</taxon>
        <taxon>Arundinoideae</taxon>
        <taxon>Arundineae</taxon>
        <taxon>Arundo</taxon>
    </lineage>
</organism>
<dbReference type="PANTHER" id="PTHR45647">
    <property type="entry name" value="OS02G0152300 PROTEIN"/>
    <property type="match status" value="1"/>
</dbReference>
<keyword evidence="4" id="KW-0547">Nucleotide-binding</keyword>
<evidence type="ECO:0000256" key="5">
    <source>
        <dbReference type="SAM" id="Coils"/>
    </source>
</evidence>
<keyword evidence="5" id="KW-0175">Coiled coil</keyword>
<name>A0A0A9D9U1_ARUDO</name>
<dbReference type="EC" id="2.3.2.27" evidence="2"/>
<evidence type="ECO:0000256" key="1">
    <source>
        <dbReference type="ARBA" id="ARBA00000900"/>
    </source>
</evidence>
<dbReference type="GO" id="GO:0061630">
    <property type="term" value="F:ubiquitin protein ligase activity"/>
    <property type="evidence" value="ECO:0007669"/>
    <property type="project" value="UniProtKB-EC"/>
</dbReference>
<dbReference type="GO" id="GO:0005524">
    <property type="term" value="F:ATP binding"/>
    <property type="evidence" value="ECO:0007669"/>
    <property type="project" value="UniProtKB-UniRule"/>
</dbReference>